<dbReference type="PANTHER" id="PTHR46696:SF1">
    <property type="entry name" value="CYTOCHROME P450 YJIB-RELATED"/>
    <property type="match status" value="1"/>
</dbReference>
<evidence type="ECO:0000256" key="9">
    <source>
        <dbReference type="RuleBase" id="RU000461"/>
    </source>
</evidence>
<name>A0A840QDW9_9PSEU</name>
<keyword evidence="7 9" id="KW-0408">Iron</keyword>
<dbReference type="GO" id="GO:0016705">
    <property type="term" value="F:oxidoreductase activity, acting on paired donors, with incorporation or reduction of molecular oxygen"/>
    <property type="evidence" value="ECO:0007669"/>
    <property type="project" value="InterPro"/>
</dbReference>
<proteinExistence type="inferred from homology"/>
<dbReference type="CDD" id="cd11029">
    <property type="entry name" value="CYP107-like"/>
    <property type="match status" value="1"/>
</dbReference>
<dbReference type="GO" id="GO:0005737">
    <property type="term" value="C:cytoplasm"/>
    <property type="evidence" value="ECO:0007669"/>
    <property type="project" value="UniProtKB-SubCell"/>
</dbReference>
<dbReference type="InterPro" id="IPR002397">
    <property type="entry name" value="Cyt_P450_B"/>
</dbReference>
<dbReference type="GO" id="GO:0005506">
    <property type="term" value="F:iron ion binding"/>
    <property type="evidence" value="ECO:0007669"/>
    <property type="project" value="InterPro"/>
</dbReference>
<comment type="similarity">
    <text evidence="2 9">Belongs to the cytochrome P450 family.</text>
</comment>
<evidence type="ECO:0000256" key="1">
    <source>
        <dbReference type="ARBA" id="ARBA00004496"/>
    </source>
</evidence>
<evidence type="ECO:0000313" key="10">
    <source>
        <dbReference type="EMBL" id="MBB5158984.1"/>
    </source>
</evidence>
<dbReference type="InterPro" id="IPR017972">
    <property type="entry name" value="Cyt_P450_CS"/>
</dbReference>
<protein>
    <submittedName>
        <fullName evidence="10">Cytochrome P450</fullName>
    </submittedName>
</protein>
<evidence type="ECO:0000256" key="2">
    <source>
        <dbReference type="ARBA" id="ARBA00010617"/>
    </source>
</evidence>
<keyword evidence="5 9" id="KW-0479">Metal-binding</keyword>
<sequence>MSDLTSTPRLDEEYLQNPHELAARLRAEGPARPVLMPDGVRVWLVTGHADARALLTDPRLSSDGVYDRLEHARALAEGKKIEFSRSLAAHLLNVDPPDHTRLRKLVNKAFTSRTIARLRPRIEEITTELLDAMPVGESVDLLAEFALPLPIRVICELMGIPAEDRERFAGWSGEMVSTAAAEEVGAASAAMAGYLAELVESKRANPAEDLLSALVHASDNGDQLAVPELIAMTFVLLIGGYETTVNLIGNGVLSLLRAPDQLAALRADPGLLPNAVEEFLRFETPNNMASPRYTRQAVRIGDIEIPAGELVLVSLLAGNRDARRFPDPDRLDITRPTGAHLGFGHGIHYCVGAPLGRLEGEIAIGRLLERFSRIELATDPASLRWRSSTQMHGLETLPVRLWHRAPTPEHD</sequence>
<dbReference type="PANTHER" id="PTHR46696">
    <property type="entry name" value="P450, PUTATIVE (EUROFUNG)-RELATED"/>
    <property type="match status" value="1"/>
</dbReference>
<comment type="caution">
    <text evidence="10">The sequence shown here is derived from an EMBL/GenBank/DDBJ whole genome shotgun (WGS) entry which is preliminary data.</text>
</comment>
<dbReference type="InterPro" id="IPR036396">
    <property type="entry name" value="Cyt_P450_sf"/>
</dbReference>
<keyword evidence="3" id="KW-0963">Cytoplasm</keyword>
<reference evidence="10 11" key="1">
    <citation type="submission" date="2020-08" db="EMBL/GenBank/DDBJ databases">
        <title>Sequencing the genomes of 1000 actinobacteria strains.</title>
        <authorList>
            <person name="Klenk H.-P."/>
        </authorList>
    </citation>
    <scope>NUCLEOTIDE SEQUENCE [LARGE SCALE GENOMIC DNA]</scope>
    <source>
        <strain evidence="10 11">DSM 45584</strain>
    </source>
</reference>
<dbReference type="Proteomes" id="UP000584374">
    <property type="component" value="Unassembled WGS sequence"/>
</dbReference>
<dbReference type="RefSeq" id="WP_184731118.1">
    <property type="nucleotide sequence ID" value="NZ_JACHIW010000002.1"/>
</dbReference>
<evidence type="ECO:0000256" key="3">
    <source>
        <dbReference type="ARBA" id="ARBA00022490"/>
    </source>
</evidence>
<evidence type="ECO:0000256" key="6">
    <source>
        <dbReference type="ARBA" id="ARBA00023002"/>
    </source>
</evidence>
<evidence type="ECO:0000256" key="5">
    <source>
        <dbReference type="ARBA" id="ARBA00022723"/>
    </source>
</evidence>
<dbReference type="GO" id="GO:0004497">
    <property type="term" value="F:monooxygenase activity"/>
    <property type="evidence" value="ECO:0007669"/>
    <property type="project" value="UniProtKB-KW"/>
</dbReference>
<keyword evidence="8 9" id="KW-0503">Monooxygenase</keyword>
<organism evidence="10 11">
    <name type="scientific">Saccharopolyspora phatthalungensis</name>
    <dbReference type="NCBI Taxonomy" id="664693"/>
    <lineage>
        <taxon>Bacteria</taxon>
        <taxon>Bacillati</taxon>
        <taxon>Actinomycetota</taxon>
        <taxon>Actinomycetes</taxon>
        <taxon>Pseudonocardiales</taxon>
        <taxon>Pseudonocardiaceae</taxon>
        <taxon>Saccharopolyspora</taxon>
    </lineage>
</organism>
<dbReference type="Gene3D" id="1.10.630.10">
    <property type="entry name" value="Cytochrome P450"/>
    <property type="match status" value="1"/>
</dbReference>
<dbReference type="EMBL" id="JACHIW010000002">
    <property type="protein sequence ID" value="MBB5158984.1"/>
    <property type="molecule type" value="Genomic_DNA"/>
</dbReference>
<evidence type="ECO:0000256" key="8">
    <source>
        <dbReference type="ARBA" id="ARBA00023033"/>
    </source>
</evidence>
<comment type="subcellular location">
    <subcellularLocation>
        <location evidence="1">Cytoplasm</location>
    </subcellularLocation>
</comment>
<keyword evidence="4 9" id="KW-0349">Heme</keyword>
<dbReference type="GO" id="GO:0020037">
    <property type="term" value="F:heme binding"/>
    <property type="evidence" value="ECO:0007669"/>
    <property type="project" value="InterPro"/>
</dbReference>
<dbReference type="PROSITE" id="PS00086">
    <property type="entry name" value="CYTOCHROME_P450"/>
    <property type="match status" value="1"/>
</dbReference>
<dbReference type="AlphaFoldDB" id="A0A840QDW9"/>
<evidence type="ECO:0000313" key="11">
    <source>
        <dbReference type="Proteomes" id="UP000584374"/>
    </source>
</evidence>
<keyword evidence="11" id="KW-1185">Reference proteome</keyword>
<dbReference type="Pfam" id="PF00067">
    <property type="entry name" value="p450"/>
    <property type="match status" value="1"/>
</dbReference>
<evidence type="ECO:0000256" key="7">
    <source>
        <dbReference type="ARBA" id="ARBA00023004"/>
    </source>
</evidence>
<dbReference type="FunFam" id="1.10.630.10:FF:000018">
    <property type="entry name" value="Cytochrome P450 monooxygenase"/>
    <property type="match status" value="1"/>
</dbReference>
<keyword evidence="6 9" id="KW-0560">Oxidoreductase</keyword>
<dbReference type="PRINTS" id="PR00359">
    <property type="entry name" value="BP450"/>
</dbReference>
<evidence type="ECO:0000256" key="4">
    <source>
        <dbReference type="ARBA" id="ARBA00022617"/>
    </source>
</evidence>
<dbReference type="InterPro" id="IPR001128">
    <property type="entry name" value="Cyt_P450"/>
</dbReference>
<gene>
    <name evidence="10" type="ORF">BJ970_006583</name>
</gene>
<accession>A0A840QDW9</accession>
<dbReference type="SUPFAM" id="SSF48264">
    <property type="entry name" value="Cytochrome P450"/>
    <property type="match status" value="1"/>
</dbReference>